<reference evidence="3" key="1">
    <citation type="submission" date="2017-03" db="EMBL/GenBank/DDBJ databases">
        <authorList>
            <person name="Herbold C."/>
        </authorList>
    </citation>
    <scope>NUCLEOTIDE SEQUENCE [LARGE SCALE GENOMIC DNA]</scope>
</reference>
<name>A0A2H1FEF4_9ARCH</name>
<keyword evidence="3" id="KW-1185">Reference proteome</keyword>
<organism evidence="2 3">
    <name type="scientific">Candidatus Nitrosotalea okcheonensis</name>
    <dbReference type="NCBI Taxonomy" id="1903276"/>
    <lineage>
        <taxon>Archaea</taxon>
        <taxon>Nitrososphaerota</taxon>
        <taxon>Nitrososphaeria</taxon>
        <taxon>Nitrosotaleales</taxon>
        <taxon>Nitrosotaleaceae</taxon>
        <taxon>Nitrosotalea</taxon>
    </lineage>
</organism>
<keyword evidence="1" id="KW-0812">Transmembrane</keyword>
<dbReference type="Proteomes" id="UP000230607">
    <property type="component" value="Chromosome 1"/>
</dbReference>
<evidence type="ECO:0000256" key="1">
    <source>
        <dbReference type="SAM" id="Phobius"/>
    </source>
</evidence>
<dbReference type="AlphaFoldDB" id="A0A2H1FEF4"/>
<sequence length="171" mass="19336">MCDFYYAKSNKFKVDILKKKYLAAIAVVIVAIIGIYGYYHYFGPQTVLQTNSDPSCRQGNVLDGVDRQARFNVLSTCETITGTVHDISKQDDGDYQFNVDLDSQYKHLLNDANNNQVKGMLVVEIIPKDQNSSNVQIPKEGDKIRAIGAWVTDTPHGWNEIHPVWKIIITK</sequence>
<keyword evidence="1" id="KW-1133">Transmembrane helix</keyword>
<dbReference type="EMBL" id="LT841358">
    <property type="protein sequence ID" value="SMH71135.1"/>
    <property type="molecule type" value="Genomic_DNA"/>
</dbReference>
<evidence type="ECO:0000313" key="2">
    <source>
        <dbReference type="EMBL" id="SMH71135.1"/>
    </source>
</evidence>
<gene>
    <name evidence="2" type="ORF">NCS_10942</name>
</gene>
<feature type="transmembrane region" description="Helical" evidence="1">
    <location>
        <begin position="21"/>
        <end position="39"/>
    </location>
</feature>
<accession>A0A2H1FEF4</accession>
<proteinExistence type="predicted"/>
<evidence type="ECO:0000313" key="3">
    <source>
        <dbReference type="Proteomes" id="UP000230607"/>
    </source>
</evidence>
<protein>
    <submittedName>
        <fullName evidence="2">Uncharacterized protein</fullName>
    </submittedName>
</protein>
<keyword evidence="1" id="KW-0472">Membrane</keyword>